<feature type="compositionally biased region" description="Low complexity" evidence="21">
    <location>
        <begin position="3127"/>
        <end position="3138"/>
    </location>
</feature>
<dbReference type="Pfam" id="PF00954">
    <property type="entry name" value="S_locus_glycop"/>
    <property type="match status" value="4"/>
</dbReference>
<dbReference type="PANTHER" id="PTHR27002">
    <property type="entry name" value="RECEPTOR-LIKE SERINE/THREONINE-PROTEIN KINASE SD1-8"/>
    <property type="match status" value="1"/>
</dbReference>
<dbReference type="CDD" id="cd00028">
    <property type="entry name" value="B_lectin"/>
    <property type="match status" value="3"/>
</dbReference>
<dbReference type="InterPro" id="IPR008271">
    <property type="entry name" value="Ser/Thr_kinase_AS"/>
</dbReference>
<evidence type="ECO:0000259" key="26">
    <source>
        <dbReference type="PROSITE" id="PS50948"/>
    </source>
</evidence>
<feature type="domain" description="Protein kinase" evidence="24">
    <location>
        <begin position="1459"/>
        <end position="1739"/>
    </location>
</feature>
<feature type="region of interest" description="Disordered" evidence="21">
    <location>
        <begin position="1730"/>
        <end position="1752"/>
    </location>
</feature>
<evidence type="ECO:0000256" key="6">
    <source>
        <dbReference type="ARBA" id="ARBA00022679"/>
    </source>
</evidence>
<evidence type="ECO:0000256" key="16">
    <source>
        <dbReference type="ARBA" id="ARBA00023157"/>
    </source>
</evidence>
<dbReference type="InterPro" id="IPR003609">
    <property type="entry name" value="Pan_app"/>
</dbReference>
<dbReference type="PROSITE" id="PS50948">
    <property type="entry name" value="PAN"/>
    <property type="match status" value="4"/>
</dbReference>
<keyword evidence="17" id="KW-0325">Glycoprotein</keyword>
<dbReference type="GO" id="GO:0004674">
    <property type="term" value="F:protein serine/threonine kinase activity"/>
    <property type="evidence" value="ECO:0007669"/>
    <property type="project" value="UniProtKB-KW"/>
</dbReference>
<keyword evidence="4" id="KW-0723">Serine/threonine-protein kinase</keyword>
<evidence type="ECO:0000256" key="14">
    <source>
        <dbReference type="ARBA" id="ARBA00023035"/>
    </source>
</evidence>
<feature type="domain" description="Protein kinase" evidence="24">
    <location>
        <begin position="2254"/>
        <end position="2533"/>
    </location>
</feature>
<keyword evidence="10 20" id="KW-0547">Nucleotide-binding</keyword>
<dbReference type="FunFam" id="3.30.200.20:FF:000195">
    <property type="entry name" value="G-type lectin S-receptor-like serine/threonine-protein kinase"/>
    <property type="match status" value="3"/>
</dbReference>
<keyword evidence="11" id="KW-0418">Kinase</keyword>
<dbReference type="FunFam" id="1.10.510.10:FF:000060">
    <property type="entry name" value="G-type lectin S-receptor-like serine/threonine-protein kinase"/>
    <property type="match status" value="4"/>
</dbReference>
<evidence type="ECO:0000313" key="28">
    <source>
        <dbReference type="Proteomes" id="UP000652761"/>
    </source>
</evidence>
<gene>
    <name evidence="27" type="ORF">Taro_036504</name>
</gene>
<dbReference type="Gene3D" id="3.30.200.20">
    <property type="entry name" value="Phosphorylase Kinase, domain 1"/>
    <property type="match status" value="4"/>
</dbReference>
<dbReference type="InterPro" id="IPR000858">
    <property type="entry name" value="S_locus_glycoprot_dom"/>
</dbReference>
<evidence type="ECO:0000256" key="13">
    <source>
        <dbReference type="ARBA" id="ARBA00022989"/>
    </source>
</evidence>
<dbReference type="SMART" id="SM00473">
    <property type="entry name" value="PAN_AP"/>
    <property type="match status" value="4"/>
</dbReference>
<dbReference type="PROSITE" id="PS00108">
    <property type="entry name" value="PROTEIN_KINASE_ST"/>
    <property type="match status" value="4"/>
</dbReference>
<keyword evidence="8 23" id="KW-0732">Signal</keyword>
<keyword evidence="12 20" id="KW-0067">ATP-binding</keyword>
<keyword evidence="6" id="KW-0808">Transferase</keyword>
<evidence type="ECO:0000256" key="19">
    <source>
        <dbReference type="ARBA" id="ARBA00048679"/>
    </source>
</evidence>
<dbReference type="FunFam" id="2.90.10.10:FF:000001">
    <property type="entry name" value="G-type lectin S-receptor-like serine/threonine-protein kinase"/>
    <property type="match status" value="1"/>
</dbReference>
<dbReference type="InterPro" id="IPR017441">
    <property type="entry name" value="Protein_kinase_ATP_BS"/>
</dbReference>
<organism evidence="27 28">
    <name type="scientific">Colocasia esculenta</name>
    <name type="common">Wild taro</name>
    <name type="synonym">Arum esculentum</name>
    <dbReference type="NCBI Taxonomy" id="4460"/>
    <lineage>
        <taxon>Eukaryota</taxon>
        <taxon>Viridiplantae</taxon>
        <taxon>Streptophyta</taxon>
        <taxon>Embryophyta</taxon>
        <taxon>Tracheophyta</taxon>
        <taxon>Spermatophyta</taxon>
        <taxon>Magnoliopsida</taxon>
        <taxon>Liliopsida</taxon>
        <taxon>Araceae</taxon>
        <taxon>Aroideae</taxon>
        <taxon>Colocasieae</taxon>
        <taxon>Colocasia</taxon>
    </lineage>
</organism>
<dbReference type="Proteomes" id="UP000652761">
    <property type="component" value="Unassembled WGS sequence"/>
</dbReference>
<evidence type="ECO:0000256" key="2">
    <source>
        <dbReference type="ARBA" id="ARBA00012513"/>
    </source>
</evidence>
<feature type="domain" description="Apple" evidence="26">
    <location>
        <begin position="1319"/>
        <end position="1409"/>
    </location>
</feature>
<dbReference type="SUPFAM" id="SSF51110">
    <property type="entry name" value="alpha-D-mannose-specific plant lectins"/>
    <property type="match status" value="4"/>
</dbReference>
<accession>A0A843VXP8</accession>
<dbReference type="EMBL" id="NMUH01003087">
    <property type="protein sequence ID" value="MQM03723.1"/>
    <property type="molecule type" value="Genomic_DNA"/>
</dbReference>
<evidence type="ECO:0000259" key="25">
    <source>
        <dbReference type="PROSITE" id="PS50927"/>
    </source>
</evidence>
<dbReference type="GO" id="GO:0005537">
    <property type="term" value="F:D-mannose binding"/>
    <property type="evidence" value="ECO:0007669"/>
    <property type="project" value="UniProtKB-KW"/>
</dbReference>
<dbReference type="SMART" id="SM00220">
    <property type="entry name" value="S_TKc"/>
    <property type="match status" value="4"/>
</dbReference>
<dbReference type="Pfam" id="PF07714">
    <property type="entry name" value="PK_Tyr_Ser-Thr"/>
    <property type="match status" value="5"/>
</dbReference>
<feature type="binding site" evidence="20">
    <location>
        <position position="2282"/>
    </location>
    <ligand>
        <name>ATP</name>
        <dbReference type="ChEBI" id="CHEBI:30616"/>
    </ligand>
</feature>
<evidence type="ECO:0000256" key="20">
    <source>
        <dbReference type="PROSITE-ProRule" id="PRU10141"/>
    </source>
</evidence>
<evidence type="ECO:0000256" key="21">
    <source>
        <dbReference type="SAM" id="MobiDB-lite"/>
    </source>
</evidence>
<dbReference type="GO" id="GO:0005886">
    <property type="term" value="C:plasma membrane"/>
    <property type="evidence" value="ECO:0007669"/>
    <property type="project" value="UniProtKB-SubCell"/>
</dbReference>
<evidence type="ECO:0000256" key="15">
    <source>
        <dbReference type="ARBA" id="ARBA00023136"/>
    </source>
</evidence>
<feature type="domain" description="Protein kinase" evidence="24">
    <location>
        <begin position="512"/>
        <end position="798"/>
    </location>
</feature>
<comment type="caution">
    <text evidence="27">The sequence shown here is derived from an EMBL/GenBank/DDBJ whole genome shotgun (WGS) entry which is preliminary data.</text>
</comment>
<dbReference type="InterPro" id="IPR036426">
    <property type="entry name" value="Bulb-type_lectin_dom_sf"/>
</dbReference>
<keyword evidence="7 22" id="KW-0812">Transmembrane</keyword>
<evidence type="ECO:0000256" key="18">
    <source>
        <dbReference type="ARBA" id="ARBA00047899"/>
    </source>
</evidence>
<dbReference type="CDD" id="cd14066">
    <property type="entry name" value="STKc_IRAK"/>
    <property type="match status" value="3"/>
</dbReference>
<evidence type="ECO:0000256" key="1">
    <source>
        <dbReference type="ARBA" id="ARBA00004251"/>
    </source>
</evidence>
<dbReference type="GO" id="GO:0048544">
    <property type="term" value="P:recognition of pollen"/>
    <property type="evidence" value="ECO:0007669"/>
    <property type="project" value="InterPro"/>
</dbReference>
<dbReference type="PROSITE" id="PS50927">
    <property type="entry name" value="BULB_LECTIN"/>
    <property type="match status" value="3"/>
</dbReference>
<dbReference type="FunFam" id="3.30.200.20:FF:001238">
    <property type="entry name" value="Os08g0179000 protein"/>
    <property type="match status" value="1"/>
</dbReference>
<feature type="chain" id="PRO_5032666007" description="non-specific serine/threonine protein kinase" evidence="23">
    <location>
        <begin position="25"/>
        <end position="3156"/>
    </location>
</feature>
<name>A0A843VXP8_COLES</name>
<keyword evidence="5" id="KW-0348">Hemagglutinin</keyword>
<feature type="domain" description="Protein kinase" evidence="24">
    <location>
        <begin position="2867"/>
        <end position="3116"/>
    </location>
</feature>
<dbReference type="SUPFAM" id="SSF56112">
    <property type="entry name" value="Protein kinase-like (PK-like)"/>
    <property type="match status" value="4"/>
</dbReference>
<comment type="catalytic activity">
    <reaction evidence="19">
        <text>L-seryl-[protein] + ATP = O-phospho-L-seryl-[protein] + ADP + H(+)</text>
        <dbReference type="Rhea" id="RHEA:17989"/>
        <dbReference type="Rhea" id="RHEA-COMP:9863"/>
        <dbReference type="Rhea" id="RHEA-COMP:11604"/>
        <dbReference type="ChEBI" id="CHEBI:15378"/>
        <dbReference type="ChEBI" id="CHEBI:29999"/>
        <dbReference type="ChEBI" id="CHEBI:30616"/>
        <dbReference type="ChEBI" id="CHEBI:83421"/>
        <dbReference type="ChEBI" id="CHEBI:456216"/>
        <dbReference type="EC" id="2.7.11.1"/>
    </reaction>
</comment>
<evidence type="ECO:0000256" key="8">
    <source>
        <dbReference type="ARBA" id="ARBA00022729"/>
    </source>
</evidence>
<protein>
    <recommendedName>
        <fullName evidence="2">non-specific serine/threonine protein kinase</fullName>
        <ecNumber evidence="2">2.7.11.1</ecNumber>
    </recommendedName>
</protein>
<evidence type="ECO:0000256" key="4">
    <source>
        <dbReference type="ARBA" id="ARBA00022527"/>
    </source>
</evidence>
<dbReference type="SMART" id="SM00108">
    <property type="entry name" value="B_lectin"/>
    <property type="match status" value="3"/>
</dbReference>
<keyword evidence="13 22" id="KW-1133">Transmembrane helix</keyword>
<keyword evidence="14" id="KW-0430">Lectin</keyword>
<evidence type="ECO:0000256" key="7">
    <source>
        <dbReference type="ARBA" id="ARBA00022692"/>
    </source>
</evidence>
<evidence type="ECO:0000256" key="10">
    <source>
        <dbReference type="ARBA" id="ARBA00022741"/>
    </source>
</evidence>
<dbReference type="InterPro" id="IPR001480">
    <property type="entry name" value="Bulb-type_lectin_dom"/>
</dbReference>
<feature type="domain" description="Bulb-type lectin" evidence="25">
    <location>
        <begin position="1778"/>
        <end position="1900"/>
    </location>
</feature>
<dbReference type="EC" id="2.7.11.1" evidence="2"/>
<feature type="domain" description="Bulb-type lectin" evidence="25">
    <location>
        <begin position="1019"/>
        <end position="1142"/>
    </location>
</feature>
<keyword evidence="14" id="KW-0465">Mannose-binding</keyword>
<keyword evidence="16" id="KW-1015">Disulfide bond</keyword>
<evidence type="ECO:0000313" key="27">
    <source>
        <dbReference type="EMBL" id="MQM03723.1"/>
    </source>
</evidence>
<comment type="subcellular location">
    <subcellularLocation>
        <location evidence="1">Cell membrane</location>
        <topology evidence="1">Single-pass type I membrane protein</topology>
    </subcellularLocation>
</comment>
<dbReference type="OrthoDB" id="654065at2759"/>
<feature type="domain" description="Apple" evidence="26">
    <location>
        <begin position="2698"/>
        <end position="2779"/>
    </location>
</feature>
<feature type="transmembrane region" description="Helical" evidence="22">
    <location>
        <begin position="439"/>
        <end position="461"/>
    </location>
</feature>
<keyword evidence="15 22" id="KW-0472">Membrane</keyword>
<dbReference type="CDD" id="cd01098">
    <property type="entry name" value="PAN_AP_plant"/>
    <property type="match status" value="4"/>
</dbReference>
<feature type="transmembrane region" description="Helical" evidence="22">
    <location>
        <begin position="2590"/>
        <end position="2611"/>
    </location>
</feature>
<feature type="domain" description="Bulb-type lectin" evidence="25">
    <location>
        <begin position="25"/>
        <end position="148"/>
    </location>
</feature>
<dbReference type="InterPro" id="IPR000719">
    <property type="entry name" value="Prot_kinase_dom"/>
</dbReference>
<dbReference type="GO" id="GO:0051707">
    <property type="term" value="P:response to other organism"/>
    <property type="evidence" value="ECO:0007669"/>
    <property type="project" value="UniProtKB-ARBA"/>
</dbReference>
<evidence type="ECO:0000256" key="17">
    <source>
        <dbReference type="ARBA" id="ARBA00023180"/>
    </source>
</evidence>
<comment type="catalytic activity">
    <reaction evidence="18">
        <text>L-threonyl-[protein] + ATP = O-phospho-L-threonyl-[protein] + ADP + H(+)</text>
        <dbReference type="Rhea" id="RHEA:46608"/>
        <dbReference type="Rhea" id="RHEA-COMP:11060"/>
        <dbReference type="Rhea" id="RHEA-COMP:11605"/>
        <dbReference type="ChEBI" id="CHEBI:15378"/>
        <dbReference type="ChEBI" id="CHEBI:30013"/>
        <dbReference type="ChEBI" id="CHEBI:30616"/>
        <dbReference type="ChEBI" id="CHEBI:61977"/>
        <dbReference type="ChEBI" id="CHEBI:456216"/>
        <dbReference type="EC" id="2.7.11.1"/>
    </reaction>
</comment>
<feature type="domain" description="Apple" evidence="26">
    <location>
        <begin position="2095"/>
        <end position="2176"/>
    </location>
</feature>
<feature type="transmembrane region" description="Helical" evidence="22">
    <location>
        <begin position="2183"/>
        <end position="2208"/>
    </location>
</feature>
<feature type="region of interest" description="Disordered" evidence="21">
    <location>
        <begin position="3117"/>
        <end position="3141"/>
    </location>
</feature>
<evidence type="ECO:0000256" key="12">
    <source>
        <dbReference type="ARBA" id="ARBA00022840"/>
    </source>
</evidence>
<keyword evidence="9" id="KW-0677">Repeat</keyword>
<dbReference type="Gene3D" id="1.10.510.10">
    <property type="entry name" value="Transferase(Phosphotransferase) domain 1"/>
    <property type="match status" value="4"/>
</dbReference>
<dbReference type="Pfam" id="PF08276">
    <property type="entry name" value="PAN_2"/>
    <property type="match status" value="4"/>
</dbReference>
<feature type="binding site" evidence="20">
    <location>
        <position position="2895"/>
    </location>
    <ligand>
        <name>ATP</name>
        <dbReference type="ChEBI" id="CHEBI:30616"/>
    </ligand>
</feature>
<evidence type="ECO:0000256" key="5">
    <source>
        <dbReference type="ARBA" id="ARBA00022546"/>
    </source>
</evidence>
<evidence type="ECO:0000256" key="3">
    <source>
        <dbReference type="ARBA" id="ARBA00022475"/>
    </source>
</evidence>
<evidence type="ECO:0000259" key="24">
    <source>
        <dbReference type="PROSITE" id="PS50011"/>
    </source>
</evidence>
<dbReference type="GO" id="GO:0005524">
    <property type="term" value="F:ATP binding"/>
    <property type="evidence" value="ECO:0007669"/>
    <property type="project" value="UniProtKB-UniRule"/>
</dbReference>
<dbReference type="InterPro" id="IPR021820">
    <property type="entry name" value="S-locus_recpt_kinase_C"/>
</dbReference>
<dbReference type="PANTHER" id="PTHR27002:SF526">
    <property type="entry name" value="OS07G0301500 PROTEIN"/>
    <property type="match status" value="1"/>
</dbReference>
<dbReference type="PROSITE" id="PS00107">
    <property type="entry name" value="PROTEIN_KINASE_ATP"/>
    <property type="match status" value="2"/>
</dbReference>
<feature type="transmembrane region" description="Helical" evidence="22">
    <location>
        <begin position="2798"/>
        <end position="2820"/>
    </location>
</feature>
<evidence type="ECO:0000256" key="9">
    <source>
        <dbReference type="ARBA" id="ARBA00022737"/>
    </source>
</evidence>
<evidence type="ECO:0000256" key="22">
    <source>
        <dbReference type="SAM" id="Phobius"/>
    </source>
</evidence>
<dbReference type="InterPro" id="IPR011009">
    <property type="entry name" value="Kinase-like_dom_sf"/>
</dbReference>
<evidence type="ECO:0000256" key="11">
    <source>
        <dbReference type="ARBA" id="ARBA00022777"/>
    </source>
</evidence>
<sequence>MGLSLFSVSIYFLISSAHQLLCMADDMLVVGKPLFQNQTITSAGGTFELGFFSPANSSSTNRYVGIWYKNISQRAVVWVANREKPLADSAGVLRIVGDGNIALLDAEGSILWSSNMSANQRNTSAVLLDDGNLVLRDGEGSDVWQSFDYPTDTLLPGMKLQLDFRTGLGKSLVAWKDADDPSPGNYSYGFDPNSPAQLVTRDGSRILYRSGPWDGKQIIGEEYSNSGSLFVQSVKMNDQKITVSYTTTRLLVLSRIVLYSNGQLKISYWDYQAMNWTSILSRPWGPCDYYGRCGPFGICDSGGSPLCRCVEGFQPREMKDWARGDFTRGCVRRQPLKCDATDVFLRSTRMLLPSNFSILWNITAVQCEDKCKDDCQCSAYAHANIASERDVLGSRCLTWFGELVDLQDIVNAGENLYIRQVAAQLGTDSSVSMTSKKKILLGVLIPTFIVAALFIGILYYLHWRRQNVRMHKARKTTPLDEMRLSDTLGNEKDLCEVPLLDFNTLIAATNNFDPVNKLGQGGFGPVYKGTIQGQEIAVKRLSNNSGQGFQEFANEMKLIAKLQHTNLVRLLGWCSHEDEKTLIYEYMPNGSLDNIIFDQERSAELDWSMRFKIIEGIANGVLYLHRYSRLRIIHRDLKTSNILLDASMNPKISDFGLARIFGGDQTEVNTKRIAGTYGYMSPEYALDGLISEKSDVFSFGVILLEIVTGKRSTGYYPYKNSMNLLGYVWYMWKEGRGSELIGSTSMESTSCASEAMKCIHVGLLCIQDNAAERPTMSSVVLLLGKENASLPLPKEPAFAIGSPSPLPAIELSTTSKGDTQEIAISDTDECLKSSISLPWACCFSPSPLIPSCFLAAIALSWRRQVTIGNPISVNQAIISSTNSAGHSHVGIWYNSIPKKTMLWIANKEADQMSVLTVMADGSIAQVDGGGSPLWSSNLTGIPREHLGRAPGLREPCCPRRAGATTSGRAPTTPQTPCCHSTVTSASDPHNMAMVLLFLQTLSIYFLSISSSQWLCCVGEDMLLAGNPVSMNRNMTSSGGTFALGFFSPSNSSGNSYVGIWYNSIPEKAVVWVANREAPLTGPSGLLAIMADGNLAVLDSRGRILWSTNLTGIPAGPTSAVLLDSGNLVLRDGRQSDLWQSFDYPTDTYLPGQQLRLDFGTCKARNLVSWRDAQDPSPGKFSFGFDAKSPQQVVIKEGSRIRMRGWPWNAQQFNRGNLISQYVAVDQHGIRATYNTTGALELSRYVLDPSGDLVFLSWDSRASNWSLVVSMPRNPCEFYEPCGAFAYCEFAGASPLCKCLEGFEPKHGKSWATGDFSGGCARILPPAFDGRDAFLRAEAMKFPDNFAIRWNITDEQCRTECLGSWRCMAYASARLTGGRSVGSRCLVWSGDLIDLVRLVNEGQDLYVRVAASDLVRKHQANSKGTVFDEMKLSETLRSESDISELSLLDFNTIAFATNNFAIENKLGQGGFGPVYKGKLLHAHDVAIKRLSKCSGQGIEEFTNEVKLIAKLQHTNLVRLLAWCSHEEEKMLVYEYMPNGSLDKIIFDKNRSVELDWGRRLRIIEGIANGLLYLHQYSRLKVIHRDLKTSNILLDADMNPKISDFGLARIFGGNQTEANTDRVVEYAMDGLFSDKSDVFSFGVMVLEIITGKKTTGFYQYKESLNLLGYVWQLWKEGRGLEVVDPSAGGITSSEAEVIAKCIQVGLLCVQEDAADRPCMSSVVFMLRKENSSLPSPEQPAFAIKKNPQSSGSPDMSKPISFSVITTLVLLFALFSISNGGDTITRLQSIKDGQTLVSAGGSFVLGFFSPGNSISRYLGIWFAVSKEIVVWVANRDRPLNDSTGVLQIDSTGNLALTSKANVVLWTSRLPTAGSIGDTVAQLLETGNLVLIRNGSSGDAGASALWQSFDYPTDTMLPYMKLGPDYKAGRNRSLTSWRDVDDPAPGNFTYSLDTRGGLVQLVLYDQRALVRRSGPWNGLRFSGSPDMASYDMFNFTVVNNGEESYYEYGVTKPGIFARLMINSSGTAQRLVWDGTAWKTFWSGPKDDCDRYAWCGSYGLCDINNGPICGCLPGFQPKNPEQWYLRNWNAGCKRKTELNCSNGDGFKLVQQTKLPDTVNSTVNMSMSLKECEEMCLKTCSCTAYSSANISGGGSGCLMWTGDLVDIRVYTAYGQDLYLRLAASELVKIIIIVAIVAVVTLLLLLAAIGGCCLWRKKKGKQMRIEEGQRKQDIKNKSMRKDDPDLPLFDVDSIAAATNSFSDKNRIGKGGFGIVYKGMLDDGREVAVKRLSTHSGQGIDEFMTEVLLIARLQHRNLVRLLGCCIEGEERMLIYEYMPNGSLDAFIFGDRRSRRLLDWQKRLDIILGVARGLLYLHQDSRLRIIHRDLKAGNILLDGAMNPKISDFGTARIFGNDQMDENTVRIVGTIGYMSPEYAMDGNFSEKSDVFSFGVLILEIISGRKNRWISQKDFNLNLLAHAWRLWIEDRCLVLLDDTLQGPCPFSEFLKCIQVGLLCVQESAAERPTMQRVVLMLGNDNPTLPQPMKPGFFKPPNPSAVGSPSSGQEFCSINRVTVTGMEGDLHFIGASSTSEDHPLELGIVFACLTSSLLVLFYCWILSPGIFARLAINSSGSLQRLVWDGMAWKTFWSGPKDQCDRYAWCGSYGLCDTNNAPICGCLPGFQPKNPEQWYLRNWNAGCKRKTELNCSNGDGFKLVQQTKLPDTVNSTVNMSMSLKECEEMCLKNCSCTAYSSANISGGGSGCLMWTGDLVDIRVFTANGQDLYLRLAASELDAIARDVAKKKKTEIIIIVTVVIVLILFLVIGGCCLWRKKKRKLMRIEDGQRKQGIKNKSVRSTDDPELPIFDFDSTASATNFFSDKNRIGKGGFGIVYKGMLDDGREVAVKRLSMHSGQGIDEFMTEVMLIAKLQHRNLVRLLGCCIEGEERMLIYEYMPNGSLDAFIFDSRLRIIHRDLKAGNILLDGALNPKISDFGTARIFGNDQMDENTVRIVGTIGYMSPEYAMDGNFSEKSDVFSFGVLVLEIISGRKNRWISQKDLNQNLLARAWRLWIEDHCGELIDDTLRGPCPFSDVLKCIQVGLLCVQESAAERPTMQRVVLMLSSDNPSLPQPKKPGFFKPANPSAADSASSGQESCSINMITLTGMEGR</sequence>
<dbReference type="InterPro" id="IPR001245">
    <property type="entry name" value="Ser-Thr/Tyr_kinase_cat_dom"/>
</dbReference>
<reference evidence="27" key="1">
    <citation type="submission" date="2017-07" db="EMBL/GenBank/DDBJ databases">
        <title>Taro Niue Genome Assembly and Annotation.</title>
        <authorList>
            <person name="Atibalentja N."/>
            <person name="Keating K."/>
            <person name="Fields C.J."/>
        </authorList>
    </citation>
    <scope>NUCLEOTIDE SEQUENCE</scope>
    <source>
        <strain evidence="27">Niue_2</strain>
        <tissue evidence="27">Leaf</tissue>
    </source>
</reference>
<dbReference type="Pfam" id="PF11883">
    <property type="entry name" value="DUF3403"/>
    <property type="match status" value="1"/>
</dbReference>
<keyword evidence="3" id="KW-1003">Cell membrane</keyword>
<proteinExistence type="predicted"/>
<keyword evidence="28" id="KW-1185">Reference proteome</keyword>
<dbReference type="Gene3D" id="2.90.10.10">
    <property type="entry name" value="Bulb-type lectin domain"/>
    <property type="match status" value="3"/>
</dbReference>
<dbReference type="FunFam" id="2.90.10.10:FF:000005">
    <property type="entry name" value="G-type lectin S-receptor-like serine/threonine-protein kinase"/>
    <property type="match status" value="2"/>
</dbReference>
<dbReference type="Gene3D" id="3.50.4.10">
    <property type="entry name" value="Hepatocyte Growth Factor"/>
    <property type="match status" value="2"/>
</dbReference>
<dbReference type="Pfam" id="PF01453">
    <property type="entry name" value="B_lectin"/>
    <property type="match status" value="3"/>
</dbReference>
<dbReference type="PROSITE" id="PS50011">
    <property type="entry name" value="PROTEIN_KINASE_DOM"/>
    <property type="match status" value="4"/>
</dbReference>
<feature type="signal peptide" evidence="23">
    <location>
        <begin position="1"/>
        <end position="24"/>
    </location>
</feature>
<evidence type="ECO:0000256" key="23">
    <source>
        <dbReference type="SAM" id="SignalP"/>
    </source>
</evidence>
<feature type="domain" description="Apple" evidence="26">
    <location>
        <begin position="338"/>
        <end position="422"/>
    </location>
</feature>